<evidence type="ECO:0000313" key="3">
    <source>
        <dbReference type="Proteomes" id="UP001055125"/>
    </source>
</evidence>
<evidence type="ECO:0000313" key="2">
    <source>
        <dbReference type="EMBL" id="GJD97942.1"/>
    </source>
</evidence>
<reference evidence="2" key="1">
    <citation type="journal article" date="2021" name="Front. Microbiol.">
        <title>Comprehensive Comparative Genomics and Phenotyping of Methylobacterium Species.</title>
        <authorList>
            <person name="Alessa O."/>
            <person name="Ogura Y."/>
            <person name="Fujitani Y."/>
            <person name="Takami H."/>
            <person name="Hayashi T."/>
            <person name="Sahin N."/>
            <person name="Tani A."/>
        </authorList>
    </citation>
    <scope>NUCLEOTIDE SEQUENCE</scope>
    <source>
        <strain evidence="2">DSM 19015</strain>
    </source>
</reference>
<name>A0ABQ4S6E8_9HYPH</name>
<dbReference type="Gene3D" id="2.30.30.240">
    <property type="entry name" value="PRC-barrel domain"/>
    <property type="match status" value="1"/>
</dbReference>
<organism evidence="2 3">
    <name type="scientific">Methylobacterium iners</name>
    <dbReference type="NCBI Taxonomy" id="418707"/>
    <lineage>
        <taxon>Bacteria</taxon>
        <taxon>Pseudomonadati</taxon>
        <taxon>Pseudomonadota</taxon>
        <taxon>Alphaproteobacteria</taxon>
        <taxon>Hyphomicrobiales</taxon>
        <taxon>Methylobacteriaceae</taxon>
        <taxon>Methylobacterium</taxon>
    </lineage>
</organism>
<evidence type="ECO:0000259" key="1">
    <source>
        <dbReference type="Pfam" id="PF05239"/>
    </source>
</evidence>
<dbReference type="InterPro" id="IPR027275">
    <property type="entry name" value="PRC-brl_dom"/>
</dbReference>
<proteinExistence type="predicted"/>
<comment type="caution">
    <text evidence="2">The sequence shown here is derived from an EMBL/GenBank/DDBJ whole genome shotgun (WGS) entry which is preliminary data.</text>
</comment>
<dbReference type="RefSeq" id="WP_238247006.1">
    <property type="nucleotide sequence ID" value="NZ_BPQP01000130.1"/>
</dbReference>
<keyword evidence="3" id="KW-1185">Reference proteome</keyword>
<gene>
    <name evidence="2" type="ORF">OCOJLMKI_5181</name>
</gene>
<dbReference type="InterPro" id="IPR011033">
    <property type="entry name" value="PRC_barrel-like_sf"/>
</dbReference>
<feature type="domain" description="PRC-barrel" evidence="1">
    <location>
        <begin position="18"/>
        <end position="90"/>
    </location>
</feature>
<accession>A0ABQ4S6E8</accession>
<dbReference type="PANTHER" id="PTHR36505:SF1">
    <property type="entry name" value="BLR1072 PROTEIN"/>
    <property type="match status" value="1"/>
</dbReference>
<dbReference type="EMBL" id="BPQP01000130">
    <property type="protein sequence ID" value="GJD97942.1"/>
    <property type="molecule type" value="Genomic_DNA"/>
</dbReference>
<dbReference type="SUPFAM" id="SSF50346">
    <property type="entry name" value="PRC-barrel domain"/>
    <property type="match status" value="1"/>
</dbReference>
<dbReference type="Proteomes" id="UP001055125">
    <property type="component" value="Unassembled WGS sequence"/>
</dbReference>
<protein>
    <recommendedName>
        <fullName evidence="1">PRC-barrel domain-containing protein</fullName>
    </recommendedName>
</protein>
<reference evidence="2" key="2">
    <citation type="submission" date="2021-08" db="EMBL/GenBank/DDBJ databases">
        <authorList>
            <person name="Tani A."/>
            <person name="Ola A."/>
            <person name="Ogura Y."/>
            <person name="Katsura K."/>
            <person name="Hayashi T."/>
        </authorList>
    </citation>
    <scope>NUCLEOTIDE SEQUENCE</scope>
    <source>
        <strain evidence="2">DSM 19015</strain>
    </source>
</reference>
<dbReference type="PANTHER" id="PTHR36505">
    <property type="entry name" value="BLR1072 PROTEIN"/>
    <property type="match status" value="1"/>
</dbReference>
<sequence length="121" mass="13459">MSQANASSTPTHPLVESDRVEGTAVYDAHQKSIGTIKRLVIEKVSGQVIYAVTSFGGLLGVGSEVHTIPWEQLHYDTTLHGFRTNITEEQLRNAPEFSRGDKALLSRRDWEELSEYYAGPL</sequence>
<dbReference type="Pfam" id="PF05239">
    <property type="entry name" value="PRC"/>
    <property type="match status" value="1"/>
</dbReference>